<proteinExistence type="predicted"/>
<keyword evidence="1" id="KW-0175">Coiled coil</keyword>
<keyword evidence="3" id="KW-1185">Reference proteome</keyword>
<reference evidence="2 3" key="1">
    <citation type="submission" date="2024-04" db="EMBL/GenBank/DDBJ databases">
        <title>genome sequences of Mucor flavus KT1a and Helicostylum pulchrum KT1b strains isolation_sourced from the surface of a dry-aged beef.</title>
        <authorList>
            <person name="Toyotome T."/>
            <person name="Hosono M."/>
            <person name="Torimaru M."/>
            <person name="Fukuda K."/>
            <person name="Mikami N."/>
        </authorList>
    </citation>
    <scope>NUCLEOTIDE SEQUENCE [LARGE SCALE GENOMIC DNA]</scope>
    <source>
        <strain evidence="2 3">KT1b</strain>
    </source>
</reference>
<name>A0ABP9XNW4_9FUNG</name>
<evidence type="ECO:0000256" key="1">
    <source>
        <dbReference type="SAM" id="Coils"/>
    </source>
</evidence>
<dbReference type="EMBL" id="BAABUJ010000005">
    <property type="protein sequence ID" value="GAA5796045.1"/>
    <property type="molecule type" value="Genomic_DNA"/>
</dbReference>
<evidence type="ECO:0000313" key="2">
    <source>
        <dbReference type="EMBL" id="GAA5796045.1"/>
    </source>
</evidence>
<accession>A0ABP9XNW4</accession>
<dbReference type="PANTHER" id="PTHR14187">
    <property type="entry name" value="ALPHA KINASE/ELONGATION FACTOR 2 KINASE"/>
    <property type="match status" value="1"/>
</dbReference>
<dbReference type="InterPro" id="IPR043129">
    <property type="entry name" value="ATPase_NBD"/>
</dbReference>
<comment type="caution">
    <text evidence="2">The sequence shown here is derived from an EMBL/GenBank/DDBJ whole genome shotgun (WGS) entry which is preliminary data.</text>
</comment>
<protein>
    <submittedName>
        <fullName evidence="2">Uncharacterized protein</fullName>
    </submittedName>
</protein>
<dbReference type="PANTHER" id="PTHR14187:SF5">
    <property type="entry name" value="HEAT SHOCK 70 KDA PROTEIN 12A"/>
    <property type="match status" value="1"/>
</dbReference>
<gene>
    <name evidence="2" type="ORF">HPULCUR_001413</name>
</gene>
<organism evidence="2 3">
    <name type="scientific">Helicostylum pulchrum</name>
    <dbReference type="NCBI Taxonomy" id="562976"/>
    <lineage>
        <taxon>Eukaryota</taxon>
        <taxon>Fungi</taxon>
        <taxon>Fungi incertae sedis</taxon>
        <taxon>Mucoromycota</taxon>
        <taxon>Mucoromycotina</taxon>
        <taxon>Mucoromycetes</taxon>
        <taxon>Mucorales</taxon>
        <taxon>Mucorineae</taxon>
        <taxon>Mucoraceae</taxon>
        <taxon>Helicostylum</taxon>
    </lineage>
</organism>
<evidence type="ECO:0000313" key="3">
    <source>
        <dbReference type="Proteomes" id="UP001476247"/>
    </source>
</evidence>
<dbReference type="SUPFAM" id="SSF53067">
    <property type="entry name" value="Actin-like ATPase domain"/>
    <property type="match status" value="1"/>
</dbReference>
<feature type="coiled-coil region" evidence="1">
    <location>
        <begin position="16"/>
        <end position="43"/>
    </location>
</feature>
<dbReference type="Gene3D" id="3.30.420.40">
    <property type="match status" value="2"/>
</dbReference>
<sequence length="1024" mass="117077">MDTFSRDQIEEGDVYIDNIKQYILNIDQANEELEQKLKGLTIKKVVTSYLKIFHALAIECLKKQEILSSEISAIVLSFPTSLNDFFADCFVEAGITEKDNLVFVSEAEATAFHCLSLDRRMTKIVLVQIYLVFHIGHSSFGVPKIKVDSTENFSKVKLISEELGKGSIVLDSIFRDYLIEMSPNEIINENYDKSSSEEDFDEDNKYNKGLVFKLREDSTDVGQDQEEEIISLFNITNVNGDPIEITIDDLEKHVFSSYIDYLMNYIMKVHQENNGESKKNLYGKYSSDANFYEKLCAKNNGTFEQFISIIEDTNVDAVSLGAVSFGLKIKNVQIPFFHGTNSNLASSEPQKNVGSSEKFKTEHKSKEFDFIVGIGRRLKYEGGHYFGVTFTGCSYANPRDSQVDDLKAIHTIEIGWPGGNAIAYGKTPTLLMYDKNMKTKFWGQEAKRNIDRYKDLSLLGNFRFLLHPEAVEAQYAVGNPEIARIQEANKYIFNPVSDTSQGRYKLKKESALKRIDPLQVCADYFKEVKEHLIRRIVADTKSKKGKKGYSLFSKSSENEPKIQFVLTVPDIWNESERESMAQIAIKATMIKEDELGDLLIISELEAYPCLFRDPENPNSDSNFIIFDAGGETVDLSTFHLTHNQENGDPMIHQIGNGIGDTCGSTYLDRAFKEYLLKFYRGIGTEANNNDPSFDSVMDDFVSNVKYDFKPDSTDVSFCKIKLPSERRILIIPNTKEAKQNNLIEANTKLKIKHADIQKKFFDLIIARILTLIQRQLNQASGSNTRINATMLVGGFSRNPYLQQRIQDEYRNVYNVKFPEEGTAAISRGAVSYGLKPRFISRKLAGRSVALEIVDRFDKRVNDRFDIKVDEEVYSKNRLEYFVRQSDYLRSESLRLFHRTVTVDYPSSALIAVFAYDFKEEDDKENWRYVSKRHTKILEEIIKLPEVEEINEGGPVHFNVGLKMDVIGATITIECRNRFINRKTREMTNGNEASLKVVRKCELHAVKNKEYLVEYSLAKNLFTSR</sequence>
<dbReference type="Proteomes" id="UP001476247">
    <property type="component" value="Unassembled WGS sequence"/>
</dbReference>